<name>A0A1I4PDW1_9FIRM</name>
<accession>A0A1I4PDW1</accession>
<dbReference type="OrthoDB" id="2991049at2"/>
<keyword evidence="2" id="KW-1185">Reference proteome</keyword>
<proteinExistence type="predicted"/>
<sequence length="55" mass="6367">MKIGEIVEKIERTRRQLNEIGGKQCLVDAEVIKISQQLDDLIIIYQKLLSQRDGK</sequence>
<evidence type="ECO:0000313" key="1">
    <source>
        <dbReference type="EMBL" id="SFM25919.1"/>
    </source>
</evidence>
<organism evidence="1 2">
    <name type="scientific">Pelosinus propionicus DSM 13327</name>
    <dbReference type="NCBI Taxonomy" id="1123291"/>
    <lineage>
        <taxon>Bacteria</taxon>
        <taxon>Bacillati</taxon>
        <taxon>Bacillota</taxon>
        <taxon>Negativicutes</taxon>
        <taxon>Selenomonadales</taxon>
        <taxon>Sporomusaceae</taxon>
        <taxon>Pelosinus</taxon>
    </lineage>
</organism>
<dbReference type="InterPro" id="IPR036638">
    <property type="entry name" value="HLH_DNA-bd_sf"/>
</dbReference>
<dbReference type="InterPro" id="IPR037208">
    <property type="entry name" value="Spo0E-like_sf"/>
</dbReference>
<protein>
    <submittedName>
        <fullName evidence="1">Spo0E like sporulation regulatory protein</fullName>
    </submittedName>
</protein>
<dbReference type="EMBL" id="FOTS01000062">
    <property type="protein sequence ID" value="SFM25919.1"/>
    <property type="molecule type" value="Genomic_DNA"/>
</dbReference>
<dbReference type="InterPro" id="IPR018540">
    <property type="entry name" value="Spo0E-like"/>
</dbReference>
<dbReference type="GO" id="GO:0046983">
    <property type="term" value="F:protein dimerization activity"/>
    <property type="evidence" value="ECO:0007669"/>
    <property type="project" value="InterPro"/>
</dbReference>
<reference evidence="2" key="1">
    <citation type="submission" date="2016-10" db="EMBL/GenBank/DDBJ databases">
        <authorList>
            <person name="Varghese N."/>
            <person name="Submissions S."/>
        </authorList>
    </citation>
    <scope>NUCLEOTIDE SEQUENCE [LARGE SCALE GENOMIC DNA]</scope>
    <source>
        <strain evidence="2">DSM 13327</strain>
    </source>
</reference>
<dbReference type="AlphaFoldDB" id="A0A1I4PDW1"/>
<dbReference type="RefSeq" id="WP_090943172.1">
    <property type="nucleotide sequence ID" value="NZ_FOTS01000062.1"/>
</dbReference>
<evidence type="ECO:0000313" key="2">
    <source>
        <dbReference type="Proteomes" id="UP000199520"/>
    </source>
</evidence>
<dbReference type="Gene3D" id="4.10.280.10">
    <property type="entry name" value="Helix-loop-helix DNA-binding domain"/>
    <property type="match status" value="1"/>
</dbReference>
<dbReference type="GO" id="GO:0043937">
    <property type="term" value="P:regulation of sporulation"/>
    <property type="evidence" value="ECO:0007669"/>
    <property type="project" value="InterPro"/>
</dbReference>
<dbReference type="SUPFAM" id="SSF140500">
    <property type="entry name" value="BAS1536-like"/>
    <property type="match status" value="1"/>
</dbReference>
<dbReference type="Pfam" id="PF09388">
    <property type="entry name" value="SpoOE-like"/>
    <property type="match status" value="1"/>
</dbReference>
<dbReference type="Proteomes" id="UP000199520">
    <property type="component" value="Unassembled WGS sequence"/>
</dbReference>
<gene>
    <name evidence="1" type="ORF">SAMN04490355_10625</name>
</gene>